<protein>
    <submittedName>
        <fullName evidence="2">Uncharacterized protein</fullName>
    </submittedName>
</protein>
<dbReference type="AlphaFoldDB" id="A0A117NI70"/>
<accession>A0A117NI70</accession>
<dbReference type="EMBL" id="LKAM01000002">
    <property type="protein sequence ID" value="KUM49491.1"/>
    <property type="molecule type" value="Genomic_DNA"/>
</dbReference>
<evidence type="ECO:0000256" key="1">
    <source>
        <dbReference type="SAM" id="MobiDB-lite"/>
    </source>
</evidence>
<gene>
    <name evidence="2" type="ORF">ABT39_MTgene2715</name>
</gene>
<comment type="caution">
    <text evidence="2">The sequence shown here is derived from an EMBL/GenBank/DDBJ whole genome shotgun (WGS) entry which is preliminary data.</text>
</comment>
<keyword evidence="2" id="KW-0496">Mitochondrion</keyword>
<geneLocation type="mitochondrion" evidence="2"/>
<evidence type="ECO:0000313" key="2">
    <source>
        <dbReference type="EMBL" id="KUM49491.1"/>
    </source>
</evidence>
<feature type="region of interest" description="Disordered" evidence="1">
    <location>
        <begin position="1"/>
        <end position="21"/>
    </location>
</feature>
<name>A0A117NI70_PICGL</name>
<organism evidence="2">
    <name type="scientific">Picea glauca</name>
    <name type="common">White spruce</name>
    <name type="synonym">Pinus glauca</name>
    <dbReference type="NCBI Taxonomy" id="3330"/>
    <lineage>
        <taxon>Eukaryota</taxon>
        <taxon>Viridiplantae</taxon>
        <taxon>Streptophyta</taxon>
        <taxon>Embryophyta</taxon>
        <taxon>Tracheophyta</taxon>
        <taxon>Spermatophyta</taxon>
        <taxon>Pinopsida</taxon>
        <taxon>Pinidae</taxon>
        <taxon>Conifers I</taxon>
        <taxon>Pinales</taxon>
        <taxon>Pinaceae</taxon>
        <taxon>Picea</taxon>
    </lineage>
</organism>
<reference evidence="2" key="1">
    <citation type="journal article" date="2015" name="Genome Biol. Evol.">
        <title>Organellar Genomes of White Spruce (Picea glauca): Assembly and Annotation.</title>
        <authorList>
            <person name="Jackman S.D."/>
            <person name="Warren R.L."/>
            <person name="Gibb E.A."/>
            <person name="Vandervalk B.P."/>
            <person name="Mohamadi H."/>
            <person name="Chu J."/>
            <person name="Raymond A."/>
            <person name="Pleasance S."/>
            <person name="Coope R."/>
            <person name="Wildung M.R."/>
            <person name="Ritland C.E."/>
            <person name="Bousquet J."/>
            <person name="Jones S.J."/>
            <person name="Bohlmann J."/>
            <person name="Birol I."/>
        </authorList>
    </citation>
    <scope>NUCLEOTIDE SEQUENCE [LARGE SCALE GENOMIC DNA]</scope>
    <source>
        <tissue evidence="2">Flushing bud</tissue>
    </source>
</reference>
<sequence>MPQLRLSGSEKPTKQLSSNTERPGCFISNGYLLFSFLLSLLSSLGRPARVTPFSSEEGQLLGMCPTIGF</sequence>
<proteinExistence type="predicted"/>